<dbReference type="AlphaFoldDB" id="V9Z4H1"/>
<dbReference type="Gene3D" id="3.30.70.100">
    <property type="match status" value="1"/>
</dbReference>
<organism evidence="2">
    <name type="scientific">Streptomyces sp. FR1</name>
    <dbReference type="NCBI Taxonomy" id="349971"/>
    <lineage>
        <taxon>Bacteria</taxon>
        <taxon>Bacillati</taxon>
        <taxon>Actinomycetota</taxon>
        <taxon>Actinomycetes</taxon>
        <taxon>Kitasatosporales</taxon>
        <taxon>Streptomycetaceae</taxon>
        <taxon>Streptomyces</taxon>
    </lineage>
</organism>
<reference evidence="2" key="1">
    <citation type="submission" date="2013-09" db="EMBL/GenBank/DDBJ databases">
        <title>Complete nucleotide sequence of Streptomyces linear plasmid pFRL3.</title>
        <authorList>
            <person name="Chen Z."/>
            <person name="Fang P."/>
            <person name="Qin Z."/>
        </authorList>
    </citation>
    <scope>NUCLEOTIDE SEQUENCE</scope>
    <source>
        <plasmid evidence="2">pFRL3</plasmid>
    </source>
</reference>
<dbReference type="InterPro" id="IPR036163">
    <property type="entry name" value="HMA_dom_sf"/>
</dbReference>
<protein>
    <submittedName>
        <fullName evidence="2">Copper-transporting P-type ATPase</fullName>
    </submittedName>
</protein>
<dbReference type="SUPFAM" id="SSF55008">
    <property type="entry name" value="HMA, heavy metal-associated domain"/>
    <property type="match status" value="1"/>
</dbReference>
<proteinExistence type="predicted"/>
<evidence type="ECO:0000259" key="1">
    <source>
        <dbReference type="Pfam" id="PF00403"/>
    </source>
</evidence>
<sequence length="55" mass="5931">MQPLRSAVKEEVSALETVVDVQVDAPTGRVTVTSTTPLDEREAIDEAGYELTGRV</sequence>
<feature type="domain" description="HMA" evidence="1">
    <location>
        <begin position="6"/>
        <end position="50"/>
    </location>
</feature>
<dbReference type="InterPro" id="IPR006121">
    <property type="entry name" value="HMA_dom"/>
</dbReference>
<name>V9Z4H1_9ACTN</name>
<keyword evidence="2" id="KW-0614">Plasmid</keyword>
<dbReference type="EMBL" id="KF602048">
    <property type="protein sequence ID" value="AHE38884.1"/>
    <property type="molecule type" value="Genomic_DNA"/>
</dbReference>
<dbReference type="CDD" id="cd00371">
    <property type="entry name" value="HMA"/>
    <property type="match status" value="1"/>
</dbReference>
<dbReference type="Pfam" id="PF00403">
    <property type="entry name" value="HMA"/>
    <property type="match status" value="1"/>
</dbReference>
<gene>
    <name evidence="2" type="ORF">pFRL3_107</name>
</gene>
<evidence type="ECO:0000313" key="2">
    <source>
        <dbReference type="EMBL" id="AHE38884.1"/>
    </source>
</evidence>
<geneLocation type="plasmid" evidence="2">
    <name>pFRL3</name>
</geneLocation>
<accession>V9Z4H1</accession>
<dbReference type="GO" id="GO:0046872">
    <property type="term" value="F:metal ion binding"/>
    <property type="evidence" value="ECO:0007669"/>
    <property type="project" value="InterPro"/>
</dbReference>